<feature type="domain" description="Major facilitator superfamily (MFS) profile" evidence="9">
    <location>
        <begin position="243"/>
        <end position="463"/>
    </location>
</feature>
<feature type="transmembrane region" description="Helical" evidence="8">
    <location>
        <begin position="280"/>
        <end position="301"/>
    </location>
</feature>
<evidence type="ECO:0000256" key="7">
    <source>
        <dbReference type="ARBA" id="ARBA00023136"/>
    </source>
</evidence>
<evidence type="ECO:0000313" key="14">
    <source>
        <dbReference type="Proteomes" id="UP000249986"/>
    </source>
</evidence>
<keyword evidence="2" id="KW-0813">Transport</keyword>
<reference evidence="12 14" key="2">
    <citation type="submission" date="2018-06" db="EMBL/GenBank/DDBJ databases">
        <authorList>
            <consortium name="Pathogen Informatics"/>
            <person name="Doyle S."/>
        </authorList>
    </citation>
    <scope>NUCLEOTIDE SEQUENCE [LARGE SCALE GENOMIC DNA]</scope>
    <source>
        <strain evidence="12 14">NCTC10719</strain>
    </source>
</reference>
<feature type="transmembrane region" description="Helical" evidence="8">
    <location>
        <begin position="333"/>
        <end position="357"/>
    </location>
</feature>
<feature type="transmembrane region" description="Helical" evidence="8">
    <location>
        <begin position="386"/>
        <end position="404"/>
    </location>
</feature>
<proteinExistence type="predicted"/>
<evidence type="ECO:0000256" key="5">
    <source>
        <dbReference type="ARBA" id="ARBA00022847"/>
    </source>
</evidence>
<dbReference type="Proteomes" id="UP000249986">
    <property type="component" value="Unassembled WGS sequence"/>
</dbReference>
<evidence type="ECO:0000313" key="13">
    <source>
        <dbReference type="Proteomes" id="UP000247117"/>
    </source>
</evidence>
<evidence type="ECO:0000256" key="8">
    <source>
        <dbReference type="SAM" id="Phobius"/>
    </source>
</evidence>
<dbReference type="EMBL" id="UAWG01000025">
    <property type="protein sequence ID" value="SQB61807.1"/>
    <property type="molecule type" value="Genomic_DNA"/>
</dbReference>
<dbReference type="NCBIfam" id="TIGR00792">
    <property type="entry name" value="gph"/>
    <property type="match status" value="1"/>
</dbReference>
<dbReference type="RefSeq" id="WP_003452594.1">
    <property type="nucleotide sequence ID" value="NZ_CABHJA010000010.1"/>
</dbReference>
<dbReference type="EMBL" id="WNVG01000024">
    <property type="protein sequence ID" value="MDZ5032826.1"/>
    <property type="molecule type" value="Genomic_DNA"/>
</dbReference>
<dbReference type="PANTHER" id="PTHR11328:SF24">
    <property type="entry name" value="MAJOR FACILITATOR SUPERFAMILY (MFS) PROFILE DOMAIN-CONTAINING PROTEIN"/>
    <property type="match status" value="1"/>
</dbReference>
<dbReference type="GO" id="GO:0005886">
    <property type="term" value="C:plasma membrane"/>
    <property type="evidence" value="ECO:0007669"/>
    <property type="project" value="UniProtKB-SubCell"/>
</dbReference>
<dbReference type="PROSITE" id="PS00872">
    <property type="entry name" value="NA_GALACTOSIDE_SYMP"/>
    <property type="match status" value="1"/>
</dbReference>
<keyword evidence="4 8" id="KW-0812">Transmembrane</keyword>
<dbReference type="InterPro" id="IPR001927">
    <property type="entry name" value="Na/Gal_symport"/>
</dbReference>
<dbReference type="AlphaFoldDB" id="A0A2X2YE03"/>
<evidence type="ECO:0000259" key="9">
    <source>
        <dbReference type="PROSITE" id="PS50850"/>
    </source>
</evidence>
<keyword evidence="6 8" id="KW-1133">Transmembrane helix</keyword>
<dbReference type="Gene3D" id="1.20.1250.20">
    <property type="entry name" value="MFS general substrate transporter like domains"/>
    <property type="match status" value="2"/>
</dbReference>
<dbReference type="Proteomes" id="UP000247117">
    <property type="component" value="Unassembled WGS sequence"/>
</dbReference>
<feature type="transmembrane region" description="Helical" evidence="8">
    <location>
        <begin position="124"/>
        <end position="145"/>
    </location>
</feature>
<evidence type="ECO:0000256" key="1">
    <source>
        <dbReference type="ARBA" id="ARBA00004651"/>
    </source>
</evidence>
<keyword evidence="3" id="KW-1003">Cell membrane</keyword>
<keyword evidence="7 8" id="KW-0472">Membrane</keyword>
<comment type="subcellular location">
    <subcellularLocation>
        <location evidence="1">Cell membrane</location>
        <topology evidence="1">Multi-pass membrane protein</topology>
    </subcellularLocation>
</comment>
<dbReference type="InterPro" id="IPR020846">
    <property type="entry name" value="MFS_dom"/>
</dbReference>
<name>A0A2X2YE03_CLOPF</name>
<evidence type="ECO:0000313" key="12">
    <source>
        <dbReference type="EMBL" id="SQB61807.1"/>
    </source>
</evidence>
<accession>A0A2X2YE03</accession>
<dbReference type="PANTHER" id="PTHR11328">
    <property type="entry name" value="MAJOR FACILITATOR SUPERFAMILY DOMAIN-CONTAINING PROTEIN"/>
    <property type="match status" value="1"/>
</dbReference>
<dbReference type="EMBL" id="PJTB01000006">
    <property type="protein sequence ID" value="PWX37212.1"/>
    <property type="molecule type" value="Genomic_DNA"/>
</dbReference>
<dbReference type="Proteomes" id="UP001289066">
    <property type="component" value="Unassembled WGS sequence"/>
</dbReference>
<evidence type="ECO:0000256" key="2">
    <source>
        <dbReference type="ARBA" id="ARBA00022448"/>
    </source>
</evidence>
<feature type="transmembrane region" description="Helical" evidence="8">
    <location>
        <begin position="424"/>
        <end position="444"/>
    </location>
</feature>
<evidence type="ECO:0000313" key="10">
    <source>
        <dbReference type="EMBL" id="MDZ5032826.1"/>
    </source>
</evidence>
<feature type="transmembrane region" description="Helical" evidence="8">
    <location>
        <begin position="49"/>
        <end position="67"/>
    </location>
</feature>
<evidence type="ECO:0000256" key="6">
    <source>
        <dbReference type="ARBA" id="ARBA00022989"/>
    </source>
</evidence>
<dbReference type="GO" id="GO:0008643">
    <property type="term" value="P:carbohydrate transport"/>
    <property type="evidence" value="ECO:0007669"/>
    <property type="project" value="InterPro"/>
</dbReference>
<dbReference type="GO" id="GO:0015293">
    <property type="term" value="F:symporter activity"/>
    <property type="evidence" value="ECO:0007669"/>
    <property type="project" value="UniProtKB-KW"/>
</dbReference>
<dbReference type="InterPro" id="IPR039672">
    <property type="entry name" value="MFS_2"/>
</dbReference>
<dbReference type="SUPFAM" id="SSF103473">
    <property type="entry name" value="MFS general substrate transporter"/>
    <property type="match status" value="1"/>
</dbReference>
<gene>
    <name evidence="12" type="primary">uidB</name>
    <name evidence="11" type="ORF">CYK91_13720</name>
    <name evidence="10" type="ORF">GNF81_08495</name>
    <name evidence="12" type="ORF">NCTC10719_03502</name>
</gene>
<protein>
    <submittedName>
        <fullName evidence="12">Glucuronide permease</fullName>
    </submittedName>
    <submittedName>
        <fullName evidence="10">MFS transporter</fullName>
    </submittedName>
</protein>
<feature type="transmembrane region" description="Helical" evidence="8">
    <location>
        <begin position="243"/>
        <end position="268"/>
    </location>
</feature>
<feature type="transmembrane region" description="Helical" evidence="8">
    <location>
        <begin position="189"/>
        <end position="213"/>
    </location>
</feature>
<organism evidence="12 14">
    <name type="scientific">Clostridium perfringens</name>
    <dbReference type="NCBI Taxonomy" id="1502"/>
    <lineage>
        <taxon>Bacteria</taxon>
        <taxon>Bacillati</taxon>
        <taxon>Bacillota</taxon>
        <taxon>Clostridia</taxon>
        <taxon>Eubacteriales</taxon>
        <taxon>Clostridiaceae</taxon>
        <taxon>Clostridium</taxon>
    </lineage>
</organism>
<dbReference type="Pfam" id="PF13347">
    <property type="entry name" value="MFS_2"/>
    <property type="match status" value="1"/>
</dbReference>
<feature type="transmembrane region" description="Helical" evidence="8">
    <location>
        <begin position="93"/>
        <end position="112"/>
    </location>
</feature>
<reference evidence="10" key="3">
    <citation type="submission" date="2019-11" db="EMBL/GenBank/DDBJ databases">
        <title>Characterization of Clostridium perfringens isolates from swine manure treated agricultural soils.</title>
        <authorList>
            <person name="Wushke S.T."/>
        </authorList>
    </citation>
    <scope>NUCLEOTIDE SEQUENCE</scope>
    <source>
        <strain evidence="10">X15</strain>
    </source>
</reference>
<feature type="transmembrane region" description="Helical" evidence="8">
    <location>
        <begin position="310"/>
        <end position="327"/>
    </location>
</feature>
<feature type="transmembrane region" description="Helical" evidence="8">
    <location>
        <begin position="21"/>
        <end position="43"/>
    </location>
</feature>
<dbReference type="CDD" id="cd17332">
    <property type="entry name" value="MFS_MelB_like"/>
    <property type="match status" value="1"/>
</dbReference>
<reference evidence="11 13" key="1">
    <citation type="journal article" date="2018" name="BMC Genomics">
        <title>Whole genome analysis reveals the diversity and evolutionary relationships between necrotic enteritis-causing strains of Clostridium perfringens.</title>
        <authorList>
            <person name="Lacey J.A."/>
            <person name="Allnutt T.R."/>
            <person name="Vezina B."/>
            <person name="Van T.T.H."/>
            <person name="Stent T."/>
            <person name="Han X."/>
            <person name="Rood J.I."/>
            <person name="Wade B."/>
            <person name="Keyburn A.L."/>
            <person name="Seeman T."/>
            <person name="Chen H."/>
            <person name="Haring V."/>
            <person name="Johanesen P.A."/>
            <person name="Lyras D."/>
            <person name="Moore R.J."/>
        </authorList>
    </citation>
    <scope>NUCLEOTIDE SEQUENCE [LARGE SCALE GENOMIC DNA]</scope>
    <source>
        <strain evidence="11 13">EUR-NE15</strain>
    </source>
</reference>
<dbReference type="InterPro" id="IPR036259">
    <property type="entry name" value="MFS_trans_sf"/>
</dbReference>
<dbReference type="PROSITE" id="PS50850">
    <property type="entry name" value="MFS"/>
    <property type="match status" value="1"/>
</dbReference>
<evidence type="ECO:0000256" key="4">
    <source>
        <dbReference type="ARBA" id="ARBA00022692"/>
    </source>
</evidence>
<sequence length="463" mass="50220">MVLDLISKKEEQVKSFNMGDKIGYAFGDFGCATFFAFVSSYLMVFYTDVLGISAAAVGTLFIVARFWDAINDPIMGVLLDKAEATRHGKFRPYVVRFGVPMVIVGILAFTAIPGLPDNMKLPYAYVTYILYGMLYTAVNIPYGSLASVMTNDSDERTALSTFRNLGSMLANVLVMILVPKIIFNAQGEVTAEGFITCAVILAIISTISFFFNFRLTRERIVHKVNNNKKSIGQTIALLFKNRAFIGVAIASFLMLGGSLALSSLNVYIFKDYFKEPGLTAFGGMIGMLASIIVIPFAGAIVRKLGKKESAVLGSAFAACMYTVMLFIPNLSVMLFLVLSFLAGLGSGLVNTIIWALVSDVIDYQEYTTGERNEGTVYSSYSLARKLGQVISGGMGGFALSLLGYQSGATVQAENIGVGIKNIGIGMAAGGFILTTLILVFVYNLSKKKVNEMNKVLEERREAQ</sequence>
<feature type="transmembrane region" description="Helical" evidence="8">
    <location>
        <begin position="165"/>
        <end position="183"/>
    </location>
</feature>
<evidence type="ECO:0000313" key="11">
    <source>
        <dbReference type="EMBL" id="PWX37212.1"/>
    </source>
</evidence>
<keyword evidence="5" id="KW-0769">Symport</keyword>
<dbReference type="GO" id="GO:0006814">
    <property type="term" value="P:sodium ion transport"/>
    <property type="evidence" value="ECO:0007669"/>
    <property type="project" value="InterPro"/>
</dbReference>
<evidence type="ECO:0000256" key="3">
    <source>
        <dbReference type="ARBA" id="ARBA00022475"/>
    </source>
</evidence>
<dbReference type="InterPro" id="IPR018043">
    <property type="entry name" value="Na/Gal_symport_CS"/>
</dbReference>